<dbReference type="EMBL" id="KK914217">
    <property type="protein sequence ID" value="KDP46509.1"/>
    <property type="molecule type" value="Genomic_DNA"/>
</dbReference>
<dbReference type="Gene3D" id="2.60.40.10">
    <property type="entry name" value="Immunoglobulins"/>
    <property type="match status" value="1"/>
</dbReference>
<protein>
    <recommendedName>
        <fullName evidence="1">CBM20 domain-containing protein</fullName>
    </recommendedName>
</protein>
<dbReference type="PANTHER" id="PTHR15048">
    <property type="entry name" value="STARCH-BINDING DOMAIN-CONTAINING PROTEIN 1"/>
    <property type="match status" value="1"/>
</dbReference>
<dbReference type="AlphaFoldDB" id="A0A067LPP6"/>
<reference evidence="2 3" key="1">
    <citation type="journal article" date="2014" name="PLoS ONE">
        <title>Global Analysis of Gene Expression Profiles in Physic Nut (Jatropha curcas L.) Seedlings Exposed to Salt Stress.</title>
        <authorList>
            <person name="Zhang L."/>
            <person name="Zhang C."/>
            <person name="Wu P."/>
            <person name="Chen Y."/>
            <person name="Li M."/>
            <person name="Jiang H."/>
            <person name="Wu G."/>
        </authorList>
    </citation>
    <scope>NUCLEOTIDE SEQUENCE [LARGE SCALE GENOMIC DNA]</scope>
    <source>
        <strain evidence="3">cv. GZQX0401</strain>
        <tissue evidence="2">Young leaves</tissue>
    </source>
</reference>
<proteinExistence type="predicted"/>
<dbReference type="SMART" id="SM01065">
    <property type="entry name" value="CBM_2"/>
    <property type="match status" value="1"/>
</dbReference>
<dbReference type="InterPro" id="IPR013783">
    <property type="entry name" value="Ig-like_fold"/>
</dbReference>
<evidence type="ECO:0000313" key="3">
    <source>
        <dbReference type="Proteomes" id="UP000027138"/>
    </source>
</evidence>
<dbReference type="GO" id="GO:2001070">
    <property type="term" value="F:starch binding"/>
    <property type="evidence" value="ECO:0007669"/>
    <property type="project" value="InterPro"/>
</dbReference>
<dbReference type="CDD" id="cd05467">
    <property type="entry name" value="CBM20"/>
    <property type="match status" value="1"/>
</dbReference>
<sequence length="246" mass="27563">MEALTNSLSFNIFTTISSKNRSPSNLTLLGRSDVGFSPSLNFKRLHFDDHLVSFRSNITKSLVVFCAATEVIGLENQLADHQMPKPKTVRVKFQLQKECSFGDAFLLVGDHPMLGLWNTVDAITMNWSDGNIWNVELDVPIETTVQFKFILKQSTGELLWQPGPDRIFKSWESEGTLVVTEDWEDAAAQKITEEQMNNPDFEPIVHDGVMVSGNTIYAEEKVNSEVFGRESSSRTLVPGMATSENN</sequence>
<dbReference type="PROSITE" id="PS51166">
    <property type="entry name" value="CBM20"/>
    <property type="match status" value="1"/>
</dbReference>
<dbReference type="GO" id="GO:0016020">
    <property type="term" value="C:membrane"/>
    <property type="evidence" value="ECO:0007669"/>
    <property type="project" value="TreeGrafter"/>
</dbReference>
<organism evidence="2 3">
    <name type="scientific">Jatropha curcas</name>
    <name type="common">Barbados nut</name>
    <dbReference type="NCBI Taxonomy" id="180498"/>
    <lineage>
        <taxon>Eukaryota</taxon>
        <taxon>Viridiplantae</taxon>
        <taxon>Streptophyta</taxon>
        <taxon>Embryophyta</taxon>
        <taxon>Tracheophyta</taxon>
        <taxon>Spermatophyta</taxon>
        <taxon>Magnoliopsida</taxon>
        <taxon>eudicotyledons</taxon>
        <taxon>Gunneridae</taxon>
        <taxon>Pentapetalae</taxon>
        <taxon>rosids</taxon>
        <taxon>fabids</taxon>
        <taxon>Malpighiales</taxon>
        <taxon>Euphorbiaceae</taxon>
        <taxon>Crotonoideae</taxon>
        <taxon>Jatropheae</taxon>
        <taxon>Jatropha</taxon>
    </lineage>
</organism>
<feature type="domain" description="CBM20" evidence="1">
    <location>
        <begin position="83"/>
        <end position="185"/>
    </location>
</feature>
<keyword evidence="3" id="KW-1185">Reference proteome</keyword>
<gene>
    <name evidence="2" type="ORF">JCGZ_08481</name>
</gene>
<dbReference type="Proteomes" id="UP000027138">
    <property type="component" value="Unassembled WGS sequence"/>
</dbReference>
<name>A0A067LPP6_JATCU</name>
<evidence type="ECO:0000259" key="1">
    <source>
        <dbReference type="PROSITE" id="PS51166"/>
    </source>
</evidence>
<dbReference type="OrthoDB" id="550577at2759"/>
<accession>A0A067LPP6</accession>
<dbReference type="FunFam" id="2.60.40.10:FF:000552">
    <property type="entry name" value="Related to glucoamylase"/>
    <property type="match status" value="1"/>
</dbReference>
<dbReference type="Pfam" id="PF00686">
    <property type="entry name" value="CBM_20"/>
    <property type="match status" value="1"/>
</dbReference>
<evidence type="ECO:0000313" key="2">
    <source>
        <dbReference type="EMBL" id="KDP46509.1"/>
    </source>
</evidence>
<dbReference type="SUPFAM" id="SSF49452">
    <property type="entry name" value="Starch-binding domain-like"/>
    <property type="match status" value="1"/>
</dbReference>
<dbReference type="PANTHER" id="PTHR15048:SF0">
    <property type="entry name" value="STARCH-BINDING DOMAIN-CONTAINING PROTEIN 1"/>
    <property type="match status" value="1"/>
</dbReference>
<dbReference type="InterPro" id="IPR002044">
    <property type="entry name" value="CBM20"/>
</dbReference>
<dbReference type="STRING" id="180498.A0A067LPP6"/>
<dbReference type="InterPro" id="IPR013784">
    <property type="entry name" value="Carb-bd-like_fold"/>
</dbReference>
<dbReference type="KEGG" id="jcu:105630535"/>